<proteinExistence type="inferred from homology"/>
<evidence type="ECO:0000256" key="5">
    <source>
        <dbReference type="ARBA" id="ARBA00023002"/>
    </source>
</evidence>
<dbReference type="PANTHER" id="PTHR43779:SF3">
    <property type="entry name" value="(3R)-3-[(CARBOXYMETHYL)AMINO]FATTY ACID OXYGENASE_DECARBOXYLASE"/>
    <property type="match status" value="1"/>
</dbReference>
<reference evidence="9" key="1">
    <citation type="journal article" date="2019" name="Int. J. Syst. Evol. Microbiol.">
        <title>The Global Catalogue of Microorganisms (GCM) 10K type strain sequencing project: providing services to taxonomists for standard genome sequencing and annotation.</title>
        <authorList>
            <consortium name="The Broad Institute Genomics Platform"/>
            <consortium name="The Broad Institute Genome Sequencing Center for Infectious Disease"/>
            <person name="Wu L."/>
            <person name="Ma J."/>
        </authorList>
    </citation>
    <scope>NUCLEOTIDE SEQUENCE [LARGE SCALE GENOMIC DNA]</scope>
    <source>
        <strain evidence="9">JCM 3325</strain>
    </source>
</reference>
<evidence type="ECO:0000313" key="8">
    <source>
        <dbReference type="EMBL" id="GAA2437375.1"/>
    </source>
</evidence>
<evidence type="ECO:0000259" key="7">
    <source>
        <dbReference type="Pfam" id="PF02668"/>
    </source>
</evidence>
<evidence type="ECO:0000256" key="2">
    <source>
        <dbReference type="ARBA" id="ARBA00005896"/>
    </source>
</evidence>
<dbReference type="SUPFAM" id="SSF51197">
    <property type="entry name" value="Clavaminate synthase-like"/>
    <property type="match status" value="1"/>
</dbReference>
<evidence type="ECO:0000256" key="6">
    <source>
        <dbReference type="ARBA" id="ARBA00023004"/>
    </source>
</evidence>
<comment type="cofactor">
    <cofactor evidence="1">
        <name>Fe(2+)</name>
        <dbReference type="ChEBI" id="CHEBI:29033"/>
    </cofactor>
</comment>
<protein>
    <recommendedName>
        <fullName evidence="7">TauD/TfdA-like domain-containing protein</fullName>
    </recommendedName>
</protein>
<accession>A0ABN3JRN1</accession>
<keyword evidence="3" id="KW-0479">Metal-binding</keyword>
<dbReference type="PANTHER" id="PTHR43779">
    <property type="entry name" value="DIOXYGENASE RV0097-RELATED"/>
    <property type="match status" value="1"/>
</dbReference>
<dbReference type="Proteomes" id="UP001501231">
    <property type="component" value="Unassembled WGS sequence"/>
</dbReference>
<keyword evidence="9" id="KW-1185">Reference proteome</keyword>
<comment type="similarity">
    <text evidence="2">Belongs to the TfdA dioxygenase family.</text>
</comment>
<dbReference type="InterPro" id="IPR042098">
    <property type="entry name" value="TauD-like_sf"/>
</dbReference>
<keyword evidence="5" id="KW-0560">Oxidoreductase</keyword>
<sequence>MLTARDVDPAGGDTEFANTYAAYDAFSDQEKAEIAGLRVVHSFAAAQRIAYPDATDMQRAEWEKVPTRVHPLVWTRRNGRKSLLIGATADTIVERPRDRSRELLDRLLTWATQPQFSLRHQWRRGDLVHWDNTGMLHRALPFEPTSRRLMHRTTLVGQEFVNA</sequence>
<dbReference type="InterPro" id="IPR051178">
    <property type="entry name" value="TfdA_dioxygenase"/>
</dbReference>
<evidence type="ECO:0000313" key="9">
    <source>
        <dbReference type="Proteomes" id="UP001501231"/>
    </source>
</evidence>
<organism evidence="8 9">
    <name type="scientific">Actinomadura vinacea</name>
    <dbReference type="NCBI Taxonomy" id="115336"/>
    <lineage>
        <taxon>Bacteria</taxon>
        <taxon>Bacillati</taxon>
        <taxon>Actinomycetota</taxon>
        <taxon>Actinomycetes</taxon>
        <taxon>Streptosporangiales</taxon>
        <taxon>Thermomonosporaceae</taxon>
        <taxon>Actinomadura</taxon>
    </lineage>
</organism>
<dbReference type="InterPro" id="IPR003819">
    <property type="entry name" value="TauD/TfdA-like"/>
</dbReference>
<name>A0ABN3JRN1_9ACTN</name>
<comment type="caution">
    <text evidence="8">The sequence shown here is derived from an EMBL/GenBank/DDBJ whole genome shotgun (WGS) entry which is preliminary data.</text>
</comment>
<keyword evidence="6" id="KW-0408">Iron</keyword>
<dbReference type="Pfam" id="PF02668">
    <property type="entry name" value="TauD"/>
    <property type="match status" value="1"/>
</dbReference>
<dbReference type="Gene3D" id="3.60.130.10">
    <property type="entry name" value="Clavaminate synthase-like"/>
    <property type="match status" value="1"/>
</dbReference>
<keyword evidence="4" id="KW-0223">Dioxygenase</keyword>
<evidence type="ECO:0000256" key="1">
    <source>
        <dbReference type="ARBA" id="ARBA00001954"/>
    </source>
</evidence>
<feature type="domain" description="TauD/TfdA-like" evidence="7">
    <location>
        <begin position="1"/>
        <end position="154"/>
    </location>
</feature>
<evidence type="ECO:0000256" key="4">
    <source>
        <dbReference type="ARBA" id="ARBA00022964"/>
    </source>
</evidence>
<dbReference type="EMBL" id="BAAARW010000022">
    <property type="protein sequence ID" value="GAA2437375.1"/>
    <property type="molecule type" value="Genomic_DNA"/>
</dbReference>
<evidence type="ECO:0000256" key="3">
    <source>
        <dbReference type="ARBA" id="ARBA00022723"/>
    </source>
</evidence>
<gene>
    <name evidence="8" type="ORF">GCM10010191_60310</name>
</gene>